<keyword evidence="1" id="KW-0456">Lyase</keyword>
<comment type="caution">
    <text evidence="1">The sequence shown here is derived from an EMBL/GenBank/DDBJ whole genome shotgun (WGS) entry which is preliminary data.</text>
</comment>
<protein>
    <submittedName>
        <fullName evidence="1">NAD-dependent deacetylase hst3</fullName>
        <ecNumber evidence="1">4.4.1.36</ecNumber>
    </submittedName>
</protein>
<evidence type="ECO:0000313" key="2">
    <source>
        <dbReference type="Proteomes" id="UP001150581"/>
    </source>
</evidence>
<sequence>MPETHRLCDKSAELSSLIKRVAAARRFVVITGAGISVNCGIPDFRSSQGIFQQIQKAHGDLISSGRDLFDASVVFRSSETANIFYHWMTHLRHQCAKAQPGATHQFIRTLADRGLLVRSYTQNIDGLERKAGLNVWDPYVKKGNDEYVPWQAAQSVPLHGSMDHLVCQLCSSSYAFSECPAEDGDAARSAGDACPDCFERSETRRALGRRQLPAGKLRPTVVLYEEPHPHCEDIGRIISHDARTLGSRQPRSESAGRVAPTNVVLIFGTTLKVPGCRQLVKQMAMAAPASTVTVLVNNEPVCGKSWDGIIDYQVIGNVEDWCARVERIWNAQTKITRWAKTRKHTVDDGLEGSVKKGSSEAVPAGKRRKPAAPVAVPVEAPIEVLVEAPIEVLVETAAEAPAVVAEAFIAIANATPKEEKSNDDQMDSFIDIISVEDDIQSMARSVKRAGKSTKAASRLCDEPLARRSMRIAQKQSLEDTNNSASSQNTSISTAPICT</sequence>
<proteinExistence type="predicted"/>
<dbReference type="Proteomes" id="UP001150581">
    <property type="component" value="Unassembled WGS sequence"/>
</dbReference>
<name>A0ACC1IE81_9FUNG</name>
<dbReference type="EC" id="4.4.1.36" evidence="1"/>
<reference evidence="1" key="1">
    <citation type="submission" date="2022-07" db="EMBL/GenBank/DDBJ databases">
        <title>Phylogenomic reconstructions and comparative analyses of Kickxellomycotina fungi.</title>
        <authorList>
            <person name="Reynolds N.K."/>
            <person name="Stajich J.E."/>
            <person name="Barry K."/>
            <person name="Grigoriev I.V."/>
            <person name="Crous P."/>
            <person name="Smith M.E."/>
        </authorList>
    </citation>
    <scope>NUCLEOTIDE SEQUENCE</scope>
    <source>
        <strain evidence="1">Benny 63K</strain>
    </source>
</reference>
<accession>A0ACC1IE81</accession>
<organism evidence="1 2">
    <name type="scientific">Kickxella alabastrina</name>
    <dbReference type="NCBI Taxonomy" id="61397"/>
    <lineage>
        <taxon>Eukaryota</taxon>
        <taxon>Fungi</taxon>
        <taxon>Fungi incertae sedis</taxon>
        <taxon>Zoopagomycota</taxon>
        <taxon>Kickxellomycotina</taxon>
        <taxon>Kickxellomycetes</taxon>
        <taxon>Kickxellales</taxon>
        <taxon>Kickxellaceae</taxon>
        <taxon>Kickxella</taxon>
    </lineage>
</organism>
<gene>
    <name evidence="1" type="primary">HST3_2</name>
    <name evidence="1" type="ORF">LPJ66_006861</name>
</gene>
<dbReference type="EMBL" id="JANBPG010001139">
    <property type="protein sequence ID" value="KAJ1891539.1"/>
    <property type="molecule type" value="Genomic_DNA"/>
</dbReference>
<keyword evidence="2" id="KW-1185">Reference proteome</keyword>
<evidence type="ECO:0000313" key="1">
    <source>
        <dbReference type="EMBL" id="KAJ1891539.1"/>
    </source>
</evidence>